<evidence type="ECO:0000256" key="8">
    <source>
        <dbReference type="SAM" id="Phobius"/>
    </source>
</evidence>
<evidence type="ECO:0000256" key="7">
    <source>
        <dbReference type="RuleBase" id="RU003639"/>
    </source>
</evidence>
<evidence type="ECO:0000256" key="5">
    <source>
        <dbReference type="ARBA" id="ARBA00022989"/>
    </source>
</evidence>
<evidence type="ECO:0000256" key="1">
    <source>
        <dbReference type="ARBA" id="ARBA00004370"/>
    </source>
</evidence>
<feature type="transmembrane region" description="Helical" evidence="8">
    <location>
        <begin position="66"/>
        <end position="87"/>
    </location>
</feature>
<sequence length="127" mass="14491">MTEYYEAYGTVIALLVAGIALVAVAFTLGRLVSPKREYGRYGEKRVAFESGIDPVGFGWSQTNIRYYMFAFMFVIFDVETLFVFPWANYLETAGPDQGFVLGVMLVFLFFVTVTLPYEYKKGVLKWV</sequence>
<dbReference type="PANTHER" id="PTHR11058">
    <property type="entry name" value="NADH-UBIQUINONE OXIDOREDUCTASE CHAIN 3"/>
    <property type="match status" value="1"/>
</dbReference>
<keyword evidence="9" id="KW-0830">Ubiquinone</keyword>
<dbReference type="Proteomes" id="UP000264006">
    <property type="component" value="Chromosome"/>
</dbReference>
<protein>
    <recommendedName>
        <fullName evidence="7">NADH-quinone oxidoreductase subunit</fullName>
        <ecNumber evidence="7">7.1.1.-</ecNumber>
    </recommendedName>
</protein>
<evidence type="ECO:0000313" key="9">
    <source>
        <dbReference type="EMBL" id="AXV09201.1"/>
    </source>
</evidence>
<keyword evidence="7" id="KW-0520">NAD</keyword>
<feature type="transmembrane region" description="Helical" evidence="8">
    <location>
        <begin position="99"/>
        <end position="117"/>
    </location>
</feature>
<name>A0A346Y404_9ACTN</name>
<comment type="catalytic activity">
    <reaction evidence="7">
        <text>a quinone + NADH + 5 H(+)(in) = a quinol + NAD(+) + 4 H(+)(out)</text>
        <dbReference type="Rhea" id="RHEA:57888"/>
        <dbReference type="ChEBI" id="CHEBI:15378"/>
        <dbReference type="ChEBI" id="CHEBI:24646"/>
        <dbReference type="ChEBI" id="CHEBI:57540"/>
        <dbReference type="ChEBI" id="CHEBI:57945"/>
        <dbReference type="ChEBI" id="CHEBI:132124"/>
    </reaction>
</comment>
<keyword evidence="7" id="KW-0874">Quinone</keyword>
<evidence type="ECO:0000313" key="10">
    <source>
        <dbReference type="Proteomes" id="UP000264006"/>
    </source>
</evidence>
<organism evidence="9 10">
    <name type="scientific">Euzebya pacifica</name>
    <dbReference type="NCBI Taxonomy" id="1608957"/>
    <lineage>
        <taxon>Bacteria</taxon>
        <taxon>Bacillati</taxon>
        <taxon>Actinomycetota</taxon>
        <taxon>Nitriliruptoria</taxon>
        <taxon>Euzebyales</taxon>
    </lineage>
</organism>
<comment type="function">
    <text evidence="7">NDH-1 shuttles electrons from NADH, via FMN and iron-sulfur (Fe-S) centers, to quinones in the respiratory chain.</text>
</comment>
<comment type="subcellular location">
    <subcellularLocation>
        <location evidence="7">Cell membrane</location>
        <topology evidence="7">Multi-pass membrane protein</topology>
    </subcellularLocation>
    <subcellularLocation>
        <location evidence="1">Membrane</location>
    </subcellularLocation>
</comment>
<dbReference type="GO" id="GO:0008137">
    <property type="term" value="F:NADH dehydrogenase (ubiquinone) activity"/>
    <property type="evidence" value="ECO:0007669"/>
    <property type="project" value="InterPro"/>
</dbReference>
<feature type="transmembrane region" description="Helical" evidence="8">
    <location>
        <begin position="12"/>
        <end position="32"/>
    </location>
</feature>
<dbReference type="Gene3D" id="1.20.58.1610">
    <property type="entry name" value="NADH:ubiquinone/plastoquinone oxidoreductase, chain 3"/>
    <property type="match status" value="1"/>
</dbReference>
<evidence type="ECO:0000256" key="2">
    <source>
        <dbReference type="ARBA" id="ARBA00008472"/>
    </source>
</evidence>
<keyword evidence="4 7" id="KW-0812">Transmembrane</keyword>
<evidence type="ECO:0000256" key="4">
    <source>
        <dbReference type="ARBA" id="ARBA00022692"/>
    </source>
</evidence>
<gene>
    <name evidence="9" type="ORF">DVS28_a4540</name>
</gene>
<dbReference type="EMBL" id="CP031165">
    <property type="protein sequence ID" value="AXV09201.1"/>
    <property type="molecule type" value="Genomic_DNA"/>
</dbReference>
<dbReference type="RefSeq" id="WP_114593420.1">
    <property type="nucleotide sequence ID" value="NZ_CAXIBR010000119.1"/>
</dbReference>
<dbReference type="KEGG" id="euz:DVS28_a4540"/>
<dbReference type="GO" id="GO:0030964">
    <property type="term" value="C:NADH dehydrogenase complex"/>
    <property type="evidence" value="ECO:0007669"/>
    <property type="project" value="TreeGrafter"/>
</dbReference>
<keyword evidence="5 8" id="KW-1133">Transmembrane helix</keyword>
<reference evidence="9 10" key="1">
    <citation type="submission" date="2018-09" db="EMBL/GenBank/DDBJ databases">
        <title>Complete genome sequence of Euzebya sp. DY32-46 isolated from seawater of Pacific Ocean.</title>
        <authorList>
            <person name="Xu L."/>
            <person name="Wu Y.-H."/>
            <person name="Xu X.-W."/>
        </authorList>
    </citation>
    <scope>NUCLEOTIDE SEQUENCE [LARGE SCALE GENOMIC DNA]</scope>
    <source>
        <strain evidence="9 10">DY32-46</strain>
    </source>
</reference>
<proteinExistence type="inferred from homology"/>
<dbReference type="GO" id="GO:0005886">
    <property type="term" value="C:plasma membrane"/>
    <property type="evidence" value="ECO:0007669"/>
    <property type="project" value="UniProtKB-SubCell"/>
</dbReference>
<dbReference type="AlphaFoldDB" id="A0A346Y404"/>
<dbReference type="GO" id="GO:0048038">
    <property type="term" value="F:quinone binding"/>
    <property type="evidence" value="ECO:0007669"/>
    <property type="project" value="UniProtKB-KW"/>
</dbReference>
<keyword evidence="3" id="KW-0813">Transport</keyword>
<keyword evidence="6 8" id="KW-0472">Membrane</keyword>
<keyword evidence="10" id="KW-1185">Reference proteome</keyword>
<dbReference type="PANTHER" id="PTHR11058:SF9">
    <property type="entry name" value="NADH-UBIQUINONE OXIDOREDUCTASE CHAIN 3"/>
    <property type="match status" value="1"/>
</dbReference>
<dbReference type="Pfam" id="PF00507">
    <property type="entry name" value="Oxidored_q4"/>
    <property type="match status" value="1"/>
</dbReference>
<accession>A0A346Y404</accession>
<dbReference type="InterPro" id="IPR038430">
    <property type="entry name" value="NDAH_ubi_oxred_su3_sf"/>
</dbReference>
<comment type="similarity">
    <text evidence="2 7">Belongs to the complex I subunit 3 family.</text>
</comment>
<dbReference type="EC" id="7.1.1.-" evidence="7"/>
<evidence type="ECO:0000256" key="3">
    <source>
        <dbReference type="ARBA" id="ARBA00022448"/>
    </source>
</evidence>
<dbReference type="InterPro" id="IPR000440">
    <property type="entry name" value="NADH_UbQ/plastoQ_OxRdtase_su3"/>
</dbReference>
<dbReference type="OrthoDB" id="3747048at2"/>
<evidence type="ECO:0000256" key="6">
    <source>
        <dbReference type="ARBA" id="ARBA00023136"/>
    </source>
</evidence>